<gene>
    <name evidence="1" type="ORF">M5G27_27785</name>
</gene>
<dbReference type="AlphaFoldDB" id="A0A9X4C6N2"/>
<reference evidence="1 2" key="1">
    <citation type="submission" date="2022-05" db="EMBL/GenBank/DDBJ databases">
        <title>Novel Pseudomonas spp. Isolated from a Rainbow Trout Aquaculture Facility.</title>
        <authorList>
            <person name="Testerman T."/>
            <person name="Graf J."/>
        </authorList>
    </citation>
    <scope>NUCLEOTIDE SEQUENCE [LARGE SCALE GENOMIC DNA]</scope>
    <source>
        <strain evidence="1 2">ID1042</strain>
    </source>
</reference>
<evidence type="ECO:0000313" key="1">
    <source>
        <dbReference type="EMBL" id="MDD1011276.1"/>
    </source>
</evidence>
<dbReference type="RefSeq" id="WP_103403797.1">
    <property type="nucleotide sequence ID" value="NZ_JAMDHA010000041.1"/>
</dbReference>
<accession>A0A9X4C6N2</accession>
<protein>
    <submittedName>
        <fullName evidence="1">Uncharacterized protein</fullName>
    </submittedName>
</protein>
<dbReference type="EMBL" id="JAMDHA010000041">
    <property type="protein sequence ID" value="MDD1011276.1"/>
    <property type="molecule type" value="Genomic_DNA"/>
</dbReference>
<evidence type="ECO:0000313" key="2">
    <source>
        <dbReference type="Proteomes" id="UP001148185"/>
    </source>
</evidence>
<dbReference type="Proteomes" id="UP001148185">
    <property type="component" value="Unassembled WGS sequence"/>
</dbReference>
<keyword evidence="2" id="KW-1185">Reference proteome</keyword>
<name>A0A9X4C6N2_9PSED</name>
<proteinExistence type="predicted"/>
<sequence>MTRNILALPLILFSLVVGGVMTYSLFHIDTVEDVDLERLEVGQHIALKKKIGMVDYEATIYVKVADTAVGQLGVFQLNGVVEGLGSNMDGQAVDFVSTDKDCVGTNFQLIYRKSFADVIVQPGGIPRTCNLHGYLKDNRALTRVDQ</sequence>
<organism evidence="1 2">
    <name type="scientific">Pseudomonas shahriarae</name>
    <dbReference type="NCBI Taxonomy" id="2745512"/>
    <lineage>
        <taxon>Bacteria</taxon>
        <taxon>Pseudomonadati</taxon>
        <taxon>Pseudomonadota</taxon>
        <taxon>Gammaproteobacteria</taxon>
        <taxon>Pseudomonadales</taxon>
        <taxon>Pseudomonadaceae</taxon>
        <taxon>Pseudomonas</taxon>
    </lineage>
</organism>
<comment type="caution">
    <text evidence="1">The sequence shown here is derived from an EMBL/GenBank/DDBJ whole genome shotgun (WGS) entry which is preliminary data.</text>
</comment>